<organism evidence="9">
    <name type="scientific">Sesamum latifolium</name>
    <dbReference type="NCBI Taxonomy" id="2727402"/>
    <lineage>
        <taxon>Eukaryota</taxon>
        <taxon>Viridiplantae</taxon>
        <taxon>Streptophyta</taxon>
        <taxon>Embryophyta</taxon>
        <taxon>Tracheophyta</taxon>
        <taxon>Spermatophyta</taxon>
        <taxon>Magnoliopsida</taxon>
        <taxon>eudicotyledons</taxon>
        <taxon>Gunneridae</taxon>
        <taxon>Pentapetalae</taxon>
        <taxon>asterids</taxon>
        <taxon>lamiids</taxon>
        <taxon>Lamiales</taxon>
        <taxon>Pedaliaceae</taxon>
        <taxon>Sesamum</taxon>
    </lineage>
</organism>
<reference evidence="9" key="2">
    <citation type="journal article" date="2024" name="Plant">
        <title>Genomic evolution and insights into agronomic trait innovations of Sesamum species.</title>
        <authorList>
            <person name="Miao H."/>
            <person name="Wang L."/>
            <person name="Qu L."/>
            <person name="Liu H."/>
            <person name="Sun Y."/>
            <person name="Le M."/>
            <person name="Wang Q."/>
            <person name="Wei S."/>
            <person name="Zheng Y."/>
            <person name="Lin W."/>
            <person name="Duan Y."/>
            <person name="Cao H."/>
            <person name="Xiong S."/>
            <person name="Wang X."/>
            <person name="Wei L."/>
            <person name="Li C."/>
            <person name="Ma Q."/>
            <person name="Ju M."/>
            <person name="Zhao R."/>
            <person name="Li G."/>
            <person name="Mu C."/>
            <person name="Tian Q."/>
            <person name="Mei H."/>
            <person name="Zhang T."/>
            <person name="Gao T."/>
            <person name="Zhang H."/>
        </authorList>
    </citation>
    <scope>NUCLEOTIDE SEQUENCE</scope>
    <source>
        <strain evidence="9">KEN1</strain>
    </source>
</reference>
<dbReference type="Gene3D" id="3.40.50.200">
    <property type="entry name" value="Peptidase S8/S53 domain"/>
    <property type="match status" value="2"/>
</dbReference>
<evidence type="ECO:0000259" key="8">
    <source>
        <dbReference type="Pfam" id="PF05922"/>
    </source>
</evidence>
<dbReference type="GO" id="GO:0006508">
    <property type="term" value="P:proteolysis"/>
    <property type="evidence" value="ECO:0007669"/>
    <property type="project" value="UniProtKB-KW"/>
</dbReference>
<feature type="domain" description="Peptidase S8/S53" evidence="7">
    <location>
        <begin position="135"/>
        <end position="292"/>
    </location>
</feature>
<comment type="caution">
    <text evidence="9">The sequence shown here is derived from an EMBL/GenBank/DDBJ whole genome shotgun (WGS) entry which is preliminary data.</text>
</comment>
<dbReference type="FunFam" id="3.30.70.80:FF:000003">
    <property type="entry name" value="Subtilisin-like protease SBT1.9"/>
    <property type="match status" value="1"/>
</dbReference>
<comment type="similarity">
    <text evidence="1">Belongs to the peptidase S8 family.</text>
</comment>
<evidence type="ECO:0000256" key="3">
    <source>
        <dbReference type="ARBA" id="ARBA00022729"/>
    </source>
</evidence>
<dbReference type="InterPro" id="IPR015500">
    <property type="entry name" value="Peptidase_S8_subtilisin-rel"/>
</dbReference>
<gene>
    <name evidence="9" type="ORF">Slati_2358100</name>
</gene>
<feature type="chain" id="PRO_5043486839" evidence="6">
    <location>
        <begin position="25"/>
        <end position="367"/>
    </location>
</feature>
<dbReference type="Pfam" id="PF05922">
    <property type="entry name" value="Inhibitor_I9"/>
    <property type="match status" value="1"/>
</dbReference>
<evidence type="ECO:0000256" key="4">
    <source>
        <dbReference type="ARBA" id="ARBA00022801"/>
    </source>
</evidence>
<keyword evidence="3 6" id="KW-0732">Signal</keyword>
<dbReference type="GO" id="GO:0004252">
    <property type="term" value="F:serine-type endopeptidase activity"/>
    <property type="evidence" value="ECO:0007669"/>
    <property type="project" value="InterPro"/>
</dbReference>
<name>A0AAW2WDE5_9LAMI</name>
<evidence type="ECO:0000259" key="7">
    <source>
        <dbReference type="Pfam" id="PF00082"/>
    </source>
</evidence>
<keyword evidence="2 9" id="KW-0645">Protease</keyword>
<reference evidence="9" key="1">
    <citation type="submission" date="2020-06" db="EMBL/GenBank/DDBJ databases">
        <authorList>
            <person name="Li T."/>
            <person name="Hu X."/>
            <person name="Zhang T."/>
            <person name="Song X."/>
            <person name="Zhang H."/>
            <person name="Dai N."/>
            <person name="Sheng W."/>
            <person name="Hou X."/>
            <person name="Wei L."/>
        </authorList>
    </citation>
    <scope>NUCLEOTIDE SEQUENCE</scope>
    <source>
        <strain evidence="9">KEN1</strain>
        <tissue evidence="9">Leaf</tissue>
    </source>
</reference>
<evidence type="ECO:0000256" key="2">
    <source>
        <dbReference type="ARBA" id="ARBA00022670"/>
    </source>
</evidence>
<dbReference type="AlphaFoldDB" id="A0AAW2WDE5"/>
<dbReference type="InterPro" id="IPR036852">
    <property type="entry name" value="Peptidase_S8/S53_dom_sf"/>
</dbReference>
<dbReference type="EMBL" id="JACGWN010000008">
    <property type="protein sequence ID" value="KAL0438751.1"/>
    <property type="molecule type" value="Genomic_DNA"/>
</dbReference>
<dbReference type="Gene3D" id="3.30.70.80">
    <property type="entry name" value="Peptidase S8 propeptide/proteinase inhibitor I9"/>
    <property type="match status" value="1"/>
</dbReference>
<dbReference type="InterPro" id="IPR000209">
    <property type="entry name" value="Peptidase_S8/S53_dom"/>
</dbReference>
<dbReference type="InterPro" id="IPR045051">
    <property type="entry name" value="SBT"/>
</dbReference>
<evidence type="ECO:0000313" key="9">
    <source>
        <dbReference type="EMBL" id="KAL0438751.1"/>
    </source>
</evidence>
<keyword evidence="5" id="KW-0720">Serine protease</keyword>
<feature type="signal peptide" evidence="6">
    <location>
        <begin position="1"/>
        <end position="24"/>
    </location>
</feature>
<dbReference type="InterPro" id="IPR010259">
    <property type="entry name" value="S8pro/Inhibitor_I9"/>
</dbReference>
<protein>
    <submittedName>
        <fullName evidence="9">Subtilisin-like protease SBT3</fullName>
    </submittedName>
</protein>
<dbReference type="Pfam" id="PF00082">
    <property type="entry name" value="Peptidase_S8"/>
    <property type="match status" value="1"/>
</dbReference>
<dbReference type="SUPFAM" id="SSF52743">
    <property type="entry name" value="Subtilisin-like"/>
    <property type="match status" value="1"/>
</dbReference>
<dbReference type="PANTHER" id="PTHR10795">
    <property type="entry name" value="PROPROTEIN CONVERTASE SUBTILISIN/KEXIN"/>
    <property type="match status" value="1"/>
</dbReference>
<evidence type="ECO:0000256" key="1">
    <source>
        <dbReference type="ARBA" id="ARBA00011073"/>
    </source>
</evidence>
<sequence length="367" mass="39064">MAILNTLCFCVCFLSITTVPQLISTSTHTDTYIVHMDLSAMPKAFSSHHSWYLTILSSVSDSTKSTTTSKLVYAYTNAINGFSAVLSCSELEAIKDLPGYVSSVRDTTVEVDTTHSYRFLGLNPDTGVWPASAYGKDVIIGVVDSGVWPESRSFKDDGMSEIPARWRGECESGTNFSSSLCNKKLIGARYFNKGLLATNPNLTISMNSARDTDGHGTHTSSTAAGNYVEGASFFCYASGTARGMAPNARVAMYKAFWDEGGYPVATAAFAAMEKGIFVSTSSGNDGPSLKTLHNGIPWVLNVAAGTIDREFQGTLSLGNGAAATGLSLYVGNSTSIKSPIAYVGPCENEDSLKKAGQKIVICLDTDH</sequence>
<keyword evidence="4" id="KW-0378">Hydrolase</keyword>
<proteinExistence type="inferred from homology"/>
<evidence type="ECO:0000256" key="6">
    <source>
        <dbReference type="SAM" id="SignalP"/>
    </source>
</evidence>
<evidence type="ECO:0000256" key="5">
    <source>
        <dbReference type="ARBA" id="ARBA00022825"/>
    </source>
</evidence>
<dbReference type="PRINTS" id="PR00723">
    <property type="entry name" value="SUBTILISIN"/>
</dbReference>
<dbReference type="InterPro" id="IPR037045">
    <property type="entry name" value="S8pro/Inhibitor_I9_sf"/>
</dbReference>
<feature type="domain" description="Inhibitor I9" evidence="8">
    <location>
        <begin position="31"/>
        <end position="111"/>
    </location>
</feature>
<accession>A0AAW2WDE5</accession>